<dbReference type="OrthoDB" id="5238363at2759"/>
<dbReference type="Proteomes" id="UP000799437">
    <property type="component" value="Unassembled WGS sequence"/>
</dbReference>
<reference evidence="1" key="1">
    <citation type="journal article" date="2020" name="Stud. Mycol.">
        <title>101 Dothideomycetes genomes: a test case for predicting lifestyles and emergence of pathogens.</title>
        <authorList>
            <person name="Haridas S."/>
            <person name="Albert R."/>
            <person name="Binder M."/>
            <person name="Bloem J."/>
            <person name="Labutti K."/>
            <person name="Salamov A."/>
            <person name="Andreopoulos B."/>
            <person name="Baker S."/>
            <person name="Barry K."/>
            <person name="Bills G."/>
            <person name="Bluhm B."/>
            <person name="Cannon C."/>
            <person name="Castanera R."/>
            <person name="Culley D."/>
            <person name="Daum C."/>
            <person name="Ezra D."/>
            <person name="Gonzalez J."/>
            <person name="Henrissat B."/>
            <person name="Kuo A."/>
            <person name="Liang C."/>
            <person name="Lipzen A."/>
            <person name="Lutzoni F."/>
            <person name="Magnuson J."/>
            <person name="Mondo S."/>
            <person name="Nolan M."/>
            <person name="Ohm R."/>
            <person name="Pangilinan J."/>
            <person name="Park H.-J."/>
            <person name="Ramirez L."/>
            <person name="Alfaro M."/>
            <person name="Sun H."/>
            <person name="Tritt A."/>
            <person name="Yoshinaga Y."/>
            <person name="Zwiers L.-H."/>
            <person name="Turgeon B."/>
            <person name="Goodwin S."/>
            <person name="Spatafora J."/>
            <person name="Crous P."/>
            <person name="Grigoriev I."/>
        </authorList>
    </citation>
    <scope>NUCLEOTIDE SEQUENCE</scope>
    <source>
        <strain evidence="1">CBS 121739</strain>
    </source>
</reference>
<dbReference type="AlphaFoldDB" id="A0A6A6VSA4"/>
<evidence type="ECO:0000313" key="2">
    <source>
        <dbReference type="Proteomes" id="UP000799437"/>
    </source>
</evidence>
<proteinExistence type="predicted"/>
<accession>A0A6A6VSA4</accession>
<dbReference type="GeneID" id="54485938"/>
<organism evidence="1 2">
    <name type="scientific">Pseudovirgaria hyperparasitica</name>
    <dbReference type="NCBI Taxonomy" id="470096"/>
    <lineage>
        <taxon>Eukaryota</taxon>
        <taxon>Fungi</taxon>
        <taxon>Dikarya</taxon>
        <taxon>Ascomycota</taxon>
        <taxon>Pezizomycotina</taxon>
        <taxon>Dothideomycetes</taxon>
        <taxon>Dothideomycetes incertae sedis</taxon>
        <taxon>Acrospermales</taxon>
        <taxon>Acrospermaceae</taxon>
        <taxon>Pseudovirgaria</taxon>
    </lineage>
</organism>
<gene>
    <name evidence="1" type="ORF">EJ05DRAFT_480533</name>
</gene>
<keyword evidence="2" id="KW-1185">Reference proteome</keyword>
<evidence type="ECO:0000313" key="1">
    <source>
        <dbReference type="EMBL" id="KAF2753548.1"/>
    </source>
</evidence>
<name>A0A6A6VSA4_9PEZI</name>
<dbReference type="RefSeq" id="XP_033595999.1">
    <property type="nucleotide sequence ID" value="XM_033744884.1"/>
</dbReference>
<sequence>MSYSPMKRYYTLARRADLIRVSDCRGLVPQALPIVNATSLSRLPSQHQVTCFHDSGPSKLVKQAKSPEILHRGYKRMFPYGRSGKSLILQSERKEFRVGGGWVEDSILHSKAYFHPEYRPFLYEFDILVSGREKLKTEFIRKRIQSRPHEGLWWSVNKNTHASSFKGTVKTWMDQRYSQAFREVLHDHGFDSAGKPISSSKEPPILRGSLTMQLWPSVLTASFEDLKADCELILGYAIRKSTTRVRMIR</sequence>
<protein>
    <submittedName>
        <fullName evidence="1">Uncharacterized protein</fullName>
    </submittedName>
</protein>
<dbReference type="EMBL" id="ML996584">
    <property type="protein sequence ID" value="KAF2753548.1"/>
    <property type="molecule type" value="Genomic_DNA"/>
</dbReference>